<evidence type="ECO:0000313" key="2">
    <source>
        <dbReference type="EMBL" id="KAK6635176.1"/>
    </source>
</evidence>
<evidence type="ECO:0000256" key="1">
    <source>
        <dbReference type="SAM" id="MobiDB-lite"/>
    </source>
</evidence>
<dbReference type="Proteomes" id="UP001359485">
    <property type="component" value="Unassembled WGS sequence"/>
</dbReference>
<reference evidence="2 3" key="1">
    <citation type="submission" date="2023-09" db="EMBL/GenBank/DDBJ databases">
        <title>Genomes of two closely related lineages of the louse Polyplax serrata with different host specificities.</title>
        <authorList>
            <person name="Martinu J."/>
            <person name="Tarabai H."/>
            <person name="Stefka J."/>
            <person name="Hypsa V."/>
        </authorList>
    </citation>
    <scope>NUCLEOTIDE SEQUENCE [LARGE SCALE GENOMIC DNA]</scope>
    <source>
        <strain evidence="2">98ZLc_SE</strain>
    </source>
</reference>
<comment type="caution">
    <text evidence="2">The sequence shown here is derived from an EMBL/GenBank/DDBJ whole genome shotgun (WGS) entry which is preliminary data.</text>
</comment>
<evidence type="ECO:0000313" key="3">
    <source>
        <dbReference type="Proteomes" id="UP001359485"/>
    </source>
</evidence>
<feature type="region of interest" description="Disordered" evidence="1">
    <location>
        <begin position="1"/>
        <end position="47"/>
    </location>
</feature>
<protein>
    <submittedName>
        <fullName evidence="2">Uncharacterized protein</fullName>
    </submittedName>
</protein>
<proteinExistence type="predicted"/>
<feature type="compositionally biased region" description="Low complexity" evidence="1">
    <location>
        <begin position="1"/>
        <end position="13"/>
    </location>
</feature>
<gene>
    <name evidence="2" type="ORF">RUM44_000427</name>
</gene>
<organism evidence="2 3">
    <name type="scientific">Polyplax serrata</name>
    <name type="common">Common mouse louse</name>
    <dbReference type="NCBI Taxonomy" id="468196"/>
    <lineage>
        <taxon>Eukaryota</taxon>
        <taxon>Metazoa</taxon>
        <taxon>Ecdysozoa</taxon>
        <taxon>Arthropoda</taxon>
        <taxon>Hexapoda</taxon>
        <taxon>Insecta</taxon>
        <taxon>Pterygota</taxon>
        <taxon>Neoptera</taxon>
        <taxon>Paraneoptera</taxon>
        <taxon>Psocodea</taxon>
        <taxon>Troctomorpha</taxon>
        <taxon>Phthiraptera</taxon>
        <taxon>Anoplura</taxon>
        <taxon>Polyplacidae</taxon>
        <taxon>Polyplax</taxon>
    </lineage>
</organism>
<dbReference type="EMBL" id="JAWJWF010000003">
    <property type="protein sequence ID" value="KAK6635176.1"/>
    <property type="molecule type" value="Genomic_DNA"/>
</dbReference>
<sequence length="58" mass="6625">MAPQKQPTPAAEQQPPPPLIEVKRHRSGRVGRVVHKKPTPKKQSKRAEVTKWFAIDFD</sequence>
<feature type="compositionally biased region" description="Basic residues" evidence="1">
    <location>
        <begin position="23"/>
        <end position="44"/>
    </location>
</feature>
<name>A0ABR1B5G2_POLSC</name>
<accession>A0ABR1B5G2</accession>
<keyword evidence="3" id="KW-1185">Reference proteome</keyword>